<reference evidence="2" key="1">
    <citation type="journal article" date="2022" name="Plant J.">
        <title>Strategies of tolerance reflected in two North American maple genomes.</title>
        <authorList>
            <person name="McEvoy S.L."/>
            <person name="Sezen U.U."/>
            <person name="Trouern-Trend A."/>
            <person name="McMahon S.M."/>
            <person name="Schaberg P.G."/>
            <person name="Yang J."/>
            <person name="Wegrzyn J.L."/>
            <person name="Swenson N.G."/>
        </authorList>
    </citation>
    <scope>NUCLEOTIDE SEQUENCE</scope>
    <source>
        <strain evidence="2">91603</strain>
    </source>
</reference>
<feature type="region of interest" description="Disordered" evidence="1">
    <location>
        <begin position="77"/>
        <end position="118"/>
    </location>
</feature>
<sequence>MPSNRPEILVLSNQTLSLLVRGYAASKLSSLSRQEGHSSVWGCKIFKVVTLQRVYERDVILEPPNVEFQLYDNTSFPSLGTSCPTNATAQSTDRSSERGNKEPADIPSSSFVVEENPR</sequence>
<evidence type="ECO:0000256" key="1">
    <source>
        <dbReference type="SAM" id="MobiDB-lite"/>
    </source>
</evidence>
<name>A0AAD5NFT0_ACENE</name>
<feature type="compositionally biased region" description="Polar residues" evidence="1">
    <location>
        <begin position="77"/>
        <end position="93"/>
    </location>
</feature>
<gene>
    <name evidence="2" type="ORF">LWI28_017832</name>
</gene>
<accession>A0AAD5NFT0</accession>
<protein>
    <submittedName>
        <fullName evidence="2">Uncharacterized protein</fullName>
    </submittedName>
</protein>
<evidence type="ECO:0000313" key="3">
    <source>
        <dbReference type="Proteomes" id="UP001064489"/>
    </source>
</evidence>
<dbReference type="Proteomes" id="UP001064489">
    <property type="component" value="Chromosome 11"/>
</dbReference>
<evidence type="ECO:0000313" key="2">
    <source>
        <dbReference type="EMBL" id="KAI9153874.1"/>
    </source>
</evidence>
<feature type="compositionally biased region" description="Basic and acidic residues" evidence="1">
    <location>
        <begin position="94"/>
        <end position="104"/>
    </location>
</feature>
<organism evidence="2 3">
    <name type="scientific">Acer negundo</name>
    <name type="common">Box elder</name>
    <dbReference type="NCBI Taxonomy" id="4023"/>
    <lineage>
        <taxon>Eukaryota</taxon>
        <taxon>Viridiplantae</taxon>
        <taxon>Streptophyta</taxon>
        <taxon>Embryophyta</taxon>
        <taxon>Tracheophyta</taxon>
        <taxon>Spermatophyta</taxon>
        <taxon>Magnoliopsida</taxon>
        <taxon>eudicotyledons</taxon>
        <taxon>Gunneridae</taxon>
        <taxon>Pentapetalae</taxon>
        <taxon>rosids</taxon>
        <taxon>malvids</taxon>
        <taxon>Sapindales</taxon>
        <taxon>Sapindaceae</taxon>
        <taxon>Hippocastanoideae</taxon>
        <taxon>Acereae</taxon>
        <taxon>Acer</taxon>
    </lineage>
</organism>
<comment type="caution">
    <text evidence="2">The sequence shown here is derived from an EMBL/GenBank/DDBJ whole genome shotgun (WGS) entry which is preliminary data.</text>
</comment>
<keyword evidence="3" id="KW-1185">Reference proteome</keyword>
<dbReference type="AlphaFoldDB" id="A0AAD5NFT0"/>
<reference evidence="2" key="2">
    <citation type="submission" date="2023-02" db="EMBL/GenBank/DDBJ databases">
        <authorList>
            <person name="Swenson N.G."/>
            <person name="Wegrzyn J.L."/>
            <person name="Mcevoy S.L."/>
        </authorList>
    </citation>
    <scope>NUCLEOTIDE SEQUENCE</scope>
    <source>
        <strain evidence="2">91603</strain>
        <tissue evidence="2">Leaf</tissue>
    </source>
</reference>
<dbReference type="EMBL" id="JAJSOW010000108">
    <property type="protein sequence ID" value="KAI9153874.1"/>
    <property type="molecule type" value="Genomic_DNA"/>
</dbReference>
<proteinExistence type="predicted"/>